<feature type="region of interest" description="Disordered" evidence="1">
    <location>
        <begin position="1"/>
        <end position="27"/>
    </location>
</feature>
<protein>
    <recommendedName>
        <fullName evidence="2">Poly(A) RNA polymerase mitochondrial-like central palm domain-containing protein</fullName>
    </recommendedName>
</protein>
<feature type="compositionally biased region" description="Basic residues" evidence="1">
    <location>
        <begin position="15"/>
        <end position="27"/>
    </location>
</feature>
<dbReference type="Gene3D" id="1.10.1410.10">
    <property type="match status" value="1"/>
</dbReference>
<feature type="region of interest" description="Disordered" evidence="1">
    <location>
        <begin position="409"/>
        <end position="616"/>
    </location>
</feature>
<organism evidence="3">
    <name type="scientific">Micromonas pusilla</name>
    <name type="common">Picoplanktonic green alga</name>
    <name type="synonym">Chromulina pusilla</name>
    <dbReference type="NCBI Taxonomy" id="38833"/>
    <lineage>
        <taxon>Eukaryota</taxon>
        <taxon>Viridiplantae</taxon>
        <taxon>Chlorophyta</taxon>
        <taxon>Mamiellophyceae</taxon>
        <taxon>Mamiellales</taxon>
        <taxon>Mamiellaceae</taxon>
        <taxon>Micromonas</taxon>
    </lineage>
</organism>
<dbReference type="GO" id="GO:0031123">
    <property type="term" value="P:RNA 3'-end processing"/>
    <property type="evidence" value="ECO:0007669"/>
    <property type="project" value="TreeGrafter"/>
</dbReference>
<dbReference type="AlphaFoldDB" id="A0A7S0IKF4"/>
<dbReference type="InterPro" id="IPR054708">
    <property type="entry name" value="MTPAP-like_central"/>
</dbReference>
<feature type="compositionally biased region" description="Polar residues" evidence="1">
    <location>
        <begin position="492"/>
        <end position="502"/>
    </location>
</feature>
<evidence type="ECO:0000259" key="2">
    <source>
        <dbReference type="Pfam" id="PF22600"/>
    </source>
</evidence>
<name>A0A7S0IKF4_MICPS</name>
<feature type="compositionally biased region" description="Pro residues" evidence="1">
    <location>
        <begin position="458"/>
        <end position="472"/>
    </location>
</feature>
<dbReference type="PANTHER" id="PTHR12271:SF123">
    <property type="entry name" value="PROTEIN HESO1"/>
    <property type="match status" value="1"/>
</dbReference>
<dbReference type="SUPFAM" id="SSF81631">
    <property type="entry name" value="PAP/OAS1 substrate-binding domain"/>
    <property type="match status" value="1"/>
</dbReference>
<feature type="domain" description="Poly(A) RNA polymerase mitochondrial-like central palm" evidence="2">
    <location>
        <begin position="22"/>
        <end position="83"/>
    </location>
</feature>
<evidence type="ECO:0000256" key="1">
    <source>
        <dbReference type="SAM" id="MobiDB-lite"/>
    </source>
</evidence>
<dbReference type="Gene3D" id="3.30.460.10">
    <property type="entry name" value="Beta Polymerase, domain 2"/>
    <property type="match status" value="1"/>
</dbReference>
<dbReference type="Pfam" id="PF22600">
    <property type="entry name" value="MTPAP-like_central"/>
    <property type="match status" value="1"/>
</dbReference>
<accession>A0A7S0IKF4</accession>
<feature type="compositionally biased region" description="Gly residues" evidence="1">
    <location>
        <begin position="574"/>
        <end position="591"/>
    </location>
</feature>
<gene>
    <name evidence="3" type="ORF">MCOM1403_LOCUS10840</name>
</gene>
<sequence length="616" mass="63833">MGPGAAAAVGGRGGGRNRRQQQPRGYKSRKVQLLSKVASELRYQKFADVNLIAHARVPLIKFRDPRTGVKCDVCVGNDGVYKSAVLGAMADLDSRYRDLVFLVKMWAKNFDCNDATAGSFNSYSLSLMSLFHLQTRSPPILPPAMRLTLQTDAAADADLAAENERAANLEPIRKFPVSKIRQQSDAMRDVAPVERRAGRWRGCGAGNNATLAELLVTFFTHFRAVEPLWRHGLVASPYAGRWVAGCSWAPGRYCLGVEDPFAAGDNVARAVQRRSLPKVLSALRDGTLAVGRVVWADTDDDLDAALVNLLGPAAGKGFAEPPSTGWPSLGGDFPGLPGSQNAANARAPDPLAASSAAAAMSAMSAMSAQRDLLTLLSRGSAAPMMPPGLVAPGGPPGLNNLESIFGGAGPGASTAGLQSMPGHQQRMAAPPPGFGASTVVNPFDRVSIPAQQHQQPHQQPPQPQTQFPPPPQQLGGQPVGPPGLDGMFRQLSFGSGSAEINQQPPPPLNAFDGGPVQMNPTHGGVNDAAQMQNGVSALRRPQPGDGAYVAAAPPEANGTGGGGGDRGGRRNRGRGGNGGVNGGGGKGGKGKGAAPPPPVSTGPKTLPKPRAVPPKA</sequence>
<reference evidence="3" key="1">
    <citation type="submission" date="2021-01" db="EMBL/GenBank/DDBJ databases">
        <authorList>
            <person name="Corre E."/>
            <person name="Pelletier E."/>
            <person name="Niang G."/>
            <person name="Scheremetjew M."/>
            <person name="Finn R."/>
            <person name="Kale V."/>
            <person name="Holt S."/>
            <person name="Cochrane G."/>
            <person name="Meng A."/>
            <person name="Brown T."/>
            <person name="Cohen L."/>
        </authorList>
    </citation>
    <scope>NUCLEOTIDE SEQUENCE</scope>
    <source>
        <strain evidence="3">CCMP1723</strain>
    </source>
</reference>
<dbReference type="GO" id="GO:0016779">
    <property type="term" value="F:nucleotidyltransferase activity"/>
    <property type="evidence" value="ECO:0007669"/>
    <property type="project" value="TreeGrafter"/>
</dbReference>
<proteinExistence type="predicted"/>
<dbReference type="EMBL" id="HBEQ01013472">
    <property type="protein sequence ID" value="CAD8524545.1"/>
    <property type="molecule type" value="Transcribed_RNA"/>
</dbReference>
<dbReference type="PANTHER" id="PTHR12271">
    <property type="entry name" value="POLY A POLYMERASE CID PAP -RELATED"/>
    <property type="match status" value="1"/>
</dbReference>
<dbReference type="SUPFAM" id="SSF81301">
    <property type="entry name" value="Nucleotidyltransferase"/>
    <property type="match status" value="1"/>
</dbReference>
<dbReference type="CDD" id="cd05402">
    <property type="entry name" value="NT_PAP_TUTase"/>
    <property type="match status" value="1"/>
</dbReference>
<evidence type="ECO:0000313" key="3">
    <source>
        <dbReference type="EMBL" id="CAD8524545.1"/>
    </source>
</evidence>
<dbReference type="InterPro" id="IPR043519">
    <property type="entry name" value="NT_sf"/>
</dbReference>